<feature type="compositionally biased region" description="Basic residues" evidence="6">
    <location>
        <begin position="425"/>
        <end position="436"/>
    </location>
</feature>
<keyword evidence="1" id="KW-0808">Transferase</keyword>
<feature type="region of interest" description="Disordered" evidence="6">
    <location>
        <begin position="412"/>
        <end position="513"/>
    </location>
</feature>
<dbReference type="PROSITE" id="PS00107">
    <property type="entry name" value="PROTEIN_KINASE_ATP"/>
    <property type="match status" value="1"/>
</dbReference>
<feature type="domain" description="Protein kinase" evidence="7">
    <location>
        <begin position="22"/>
        <end position="295"/>
    </location>
</feature>
<gene>
    <name evidence="8" type="ORF">M9Y10_014950</name>
</gene>
<keyword evidence="9" id="KW-1185">Reference proteome</keyword>
<evidence type="ECO:0000256" key="4">
    <source>
        <dbReference type="PROSITE-ProRule" id="PRU10141"/>
    </source>
</evidence>
<evidence type="ECO:0000256" key="2">
    <source>
        <dbReference type="ARBA" id="ARBA00022741"/>
    </source>
</evidence>
<dbReference type="PROSITE" id="PS50011">
    <property type="entry name" value="PROTEIN_KINASE_DOM"/>
    <property type="match status" value="1"/>
</dbReference>
<sequence>MDNKILDVFLPVKDYIVRLEDFDLIKIIGRGSYGDVYYAIHKTTGTKAALKKLLVDELDEVQLEYFIREVLILAYYDNFFLVSFLGFSPSNPYLIITEFVPCGSLFDALRRKPRSPSLDGTDKTKIAIGIIEGMICLHNNKVIHRDLKSLNILLDNNKLPKICDFGISRAIDENNLGNMTVRIGTFHWMAPEMLDSDSYSYKVDVYAFAIILWEMLTSQVPYQGQDPLKILLNVKNNGMRPVIPPDCNEGLSRLMTRCWDQDPDVRPTFVELYEIFRDEEIHFNDANIDEIHKFFEQFPVSEDALHPKSVTNSVSDETKNIQPNQINFEDLDNVLNSKISADISDDLQPGISRTENEDNSYSEEESISISKENKNSSGQYLTEQRGKSESMIQQININDVNSLKIDSKKDEIKDSNEDDTNKDKKKDKKKDKNSKKEKKEKSKEEKKKEKKKPKCNDEESQPSQLKSRRMTLQEKAFRKKHKGSSAQFDLNLKQKEEKKQSKKSNQPNKATTFDNIYDMEIQEIKQRRKTSIDNSNSVIDKTKIIHRKKELPGNAFSKYVISVDEDKARLPYVIPLSDFEELKESIYTTEKDNDFLQLHYNLPNDRLLGDTESFILDDDVFKNFSDASIIPKSYVKKTPTTVKSPIIVAPSYFEFEEEESEREEEENIEQVLRQSSGRGKIINIFQAELDEITLEDAHEVFIDMKNLIDQHKNKDDPKEKAKNDIYIYLLSNKIKEKVFLINKFNDINGFEILPISGNPIIIPSFINLFSACILSDLERFPFDVFKEVFSEDKSRNSKKFLLLLQALHSVIPDVVNGSTLLNAKKKEVTMLIWDHFYENKEKFSDFNEFPQFLYHIYSKLINCDDASSSMKKQLIDTAIFLISSSADLKTVKSAYSILLSDKVKSTELFDNTKSVQLPLRTFVNHITSQPSFINNLVLNCGELIFESVSLFGRFEKPPLSGTLVSRLIEHALWNTDPSLKEDVPRIACLILCRLAKSKPGSLLLTENKNWMKMAVNSSNEIRSHLKGMLEKTKNASQEEEKDAFDEIKSQLEEEQLQSERVSERILLSLRILMVLFISHVSLRDDLAKSPVFWSFLEASIRITTVQSLFCYNSVECSLQSFDSILSSLKVLNSIVRRIHPSSFSSDLINNSRLVKALCSKVIIPKIVERSPEAVELGLQLLDVIARATACKESAMNSSSDLEFIDDFVTKIPSLLSFGGIVAHKTIIASLSIFLLHKEQVGQALMKPAHIRSNAESKEMNDKDNDNEDNHLNVNEQIKKILPKVVLINEFEKYRKTFLELLAK</sequence>
<feature type="compositionally biased region" description="Basic and acidic residues" evidence="6">
    <location>
        <begin position="412"/>
        <end position="424"/>
    </location>
</feature>
<dbReference type="Gene3D" id="1.10.510.10">
    <property type="entry name" value="Transferase(Phosphotransferase) domain 1"/>
    <property type="match status" value="1"/>
</dbReference>
<feature type="coiled-coil region" evidence="5">
    <location>
        <begin position="1034"/>
        <end position="1064"/>
    </location>
</feature>
<proteinExistence type="predicted"/>
<keyword evidence="3 4" id="KW-0067">ATP-binding</keyword>
<organism evidence="8 9">
    <name type="scientific">Tritrichomonas musculus</name>
    <dbReference type="NCBI Taxonomy" id="1915356"/>
    <lineage>
        <taxon>Eukaryota</taxon>
        <taxon>Metamonada</taxon>
        <taxon>Parabasalia</taxon>
        <taxon>Tritrichomonadida</taxon>
        <taxon>Tritrichomonadidae</taxon>
        <taxon>Tritrichomonas</taxon>
    </lineage>
</organism>
<dbReference type="PANTHER" id="PTHR44329">
    <property type="entry name" value="SERINE/THREONINE-PROTEIN KINASE TNNI3K-RELATED"/>
    <property type="match status" value="1"/>
</dbReference>
<evidence type="ECO:0000313" key="9">
    <source>
        <dbReference type="Proteomes" id="UP001470230"/>
    </source>
</evidence>
<dbReference type="InterPro" id="IPR051681">
    <property type="entry name" value="Ser/Thr_Kinases-Pseudokinases"/>
</dbReference>
<dbReference type="InterPro" id="IPR008271">
    <property type="entry name" value="Ser/Thr_kinase_AS"/>
</dbReference>
<dbReference type="CDD" id="cd13999">
    <property type="entry name" value="STKc_MAP3K-like"/>
    <property type="match status" value="1"/>
</dbReference>
<dbReference type="Proteomes" id="UP001470230">
    <property type="component" value="Unassembled WGS sequence"/>
</dbReference>
<comment type="caution">
    <text evidence="8">The sequence shown here is derived from an EMBL/GenBank/DDBJ whole genome shotgun (WGS) entry which is preliminary data.</text>
</comment>
<dbReference type="Pfam" id="PF07714">
    <property type="entry name" value="PK_Tyr_Ser-Thr"/>
    <property type="match status" value="1"/>
</dbReference>
<dbReference type="EMBL" id="JAPFFF010000002">
    <property type="protein sequence ID" value="KAK8897018.1"/>
    <property type="molecule type" value="Genomic_DNA"/>
</dbReference>
<dbReference type="PROSITE" id="PS00108">
    <property type="entry name" value="PROTEIN_KINASE_ST"/>
    <property type="match status" value="1"/>
</dbReference>
<keyword evidence="1" id="KW-0418">Kinase</keyword>
<protein>
    <recommendedName>
        <fullName evidence="7">Protein kinase domain-containing protein</fullName>
    </recommendedName>
</protein>
<name>A0ABR2L1P7_9EUKA</name>
<feature type="compositionally biased region" description="Basic and acidic residues" evidence="6">
    <location>
        <begin position="437"/>
        <end position="447"/>
    </location>
</feature>
<keyword evidence="5" id="KW-0175">Coiled coil</keyword>
<dbReference type="InterPro" id="IPR001245">
    <property type="entry name" value="Ser-Thr/Tyr_kinase_cat_dom"/>
</dbReference>
<dbReference type="SUPFAM" id="SSF56112">
    <property type="entry name" value="Protein kinase-like (PK-like)"/>
    <property type="match status" value="1"/>
</dbReference>
<evidence type="ECO:0000256" key="6">
    <source>
        <dbReference type="SAM" id="MobiDB-lite"/>
    </source>
</evidence>
<accession>A0ABR2L1P7</accession>
<dbReference type="InterPro" id="IPR017441">
    <property type="entry name" value="Protein_kinase_ATP_BS"/>
</dbReference>
<evidence type="ECO:0000259" key="7">
    <source>
        <dbReference type="PROSITE" id="PS50011"/>
    </source>
</evidence>
<dbReference type="InterPro" id="IPR011009">
    <property type="entry name" value="Kinase-like_dom_sf"/>
</dbReference>
<dbReference type="SMART" id="SM00220">
    <property type="entry name" value="S_TKc"/>
    <property type="match status" value="1"/>
</dbReference>
<feature type="binding site" evidence="4">
    <location>
        <position position="51"/>
    </location>
    <ligand>
        <name>ATP</name>
        <dbReference type="ChEBI" id="CHEBI:30616"/>
    </ligand>
</feature>
<reference evidence="8 9" key="1">
    <citation type="submission" date="2024-04" db="EMBL/GenBank/DDBJ databases">
        <title>Tritrichomonas musculus Genome.</title>
        <authorList>
            <person name="Alves-Ferreira E."/>
            <person name="Grigg M."/>
            <person name="Lorenzi H."/>
            <person name="Galac M."/>
        </authorList>
    </citation>
    <scope>NUCLEOTIDE SEQUENCE [LARGE SCALE GENOMIC DNA]</scope>
    <source>
        <strain evidence="8 9">EAF2021</strain>
    </source>
</reference>
<evidence type="ECO:0000256" key="1">
    <source>
        <dbReference type="ARBA" id="ARBA00022527"/>
    </source>
</evidence>
<keyword evidence="1" id="KW-0723">Serine/threonine-protein kinase</keyword>
<evidence type="ECO:0000256" key="5">
    <source>
        <dbReference type="SAM" id="Coils"/>
    </source>
</evidence>
<dbReference type="PRINTS" id="PR00109">
    <property type="entry name" value="TYRKINASE"/>
</dbReference>
<keyword evidence="2 4" id="KW-0547">Nucleotide-binding</keyword>
<feature type="compositionally biased region" description="Acidic residues" evidence="6">
    <location>
        <begin position="357"/>
        <end position="366"/>
    </location>
</feature>
<feature type="region of interest" description="Disordered" evidence="6">
    <location>
        <begin position="344"/>
        <end position="392"/>
    </location>
</feature>
<dbReference type="InterPro" id="IPR000719">
    <property type="entry name" value="Prot_kinase_dom"/>
</dbReference>
<evidence type="ECO:0000313" key="8">
    <source>
        <dbReference type="EMBL" id="KAK8897018.1"/>
    </source>
</evidence>
<dbReference type="PANTHER" id="PTHR44329:SF214">
    <property type="entry name" value="PROTEIN KINASE DOMAIN-CONTAINING PROTEIN"/>
    <property type="match status" value="1"/>
</dbReference>
<evidence type="ECO:0000256" key="3">
    <source>
        <dbReference type="ARBA" id="ARBA00022840"/>
    </source>
</evidence>